<dbReference type="Gene3D" id="2.20.230.10">
    <property type="entry name" value="Resuscitation-promoting factor rpfb"/>
    <property type="match status" value="1"/>
</dbReference>
<evidence type="ECO:0000313" key="4">
    <source>
        <dbReference type="Proteomes" id="UP000677611"/>
    </source>
</evidence>
<reference evidence="3 4" key="1">
    <citation type="submission" date="2021-03" db="EMBL/GenBank/DDBJ databases">
        <title>Identification of novel Bacillus strains.</title>
        <authorList>
            <person name="Xiao Z."/>
            <person name="Li Y."/>
            <person name="Shen J."/>
        </authorList>
    </citation>
    <scope>NUCLEOTIDE SEQUENCE [LARGE SCALE GENOMIC DNA]</scope>
    <source>
        <strain evidence="3 4">SY8</strain>
    </source>
</reference>
<dbReference type="SUPFAM" id="SSF50685">
    <property type="entry name" value="Barwin-like endoglucanases"/>
    <property type="match status" value="1"/>
</dbReference>
<organism evidence="3 4">
    <name type="scientific">Bacillus arachidis</name>
    <dbReference type="NCBI Taxonomy" id="2819290"/>
    <lineage>
        <taxon>Bacteria</taxon>
        <taxon>Bacillati</taxon>
        <taxon>Bacillota</taxon>
        <taxon>Bacilli</taxon>
        <taxon>Bacillales</taxon>
        <taxon>Bacillaceae</taxon>
        <taxon>Bacillus</taxon>
    </lineage>
</organism>
<accession>A0ABS3P5K2</accession>
<proteinExistence type="predicted"/>
<dbReference type="RefSeq" id="WP_208019206.1">
    <property type="nucleotide sequence ID" value="NZ_JAGDQJ010000035.1"/>
</dbReference>
<keyword evidence="4" id="KW-1185">Reference proteome</keyword>
<dbReference type="InterPro" id="IPR010611">
    <property type="entry name" value="3D_dom"/>
</dbReference>
<dbReference type="InterPro" id="IPR036908">
    <property type="entry name" value="RlpA-like_sf"/>
</dbReference>
<dbReference type="InterPro" id="IPR007137">
    <property type="entry name" value="DUF348"/>
</dbReference>
<dbReference type="Pfam" id="PF07501">
    <property type="entry name" value="G5"/>
    <property type="match status" value="1"/>
</dbReference>
<dbReference type="SMART" id="SM01208">
    <property type="entry name" value="G5"/>
    <property type="match status" value="1"/>
</dbReference>
<dbReference type="Proteomes" id="UP000677611">
    <property type="component" value="Unassembled WGS sequence"/>
</dbReference>
<dbReference type="PANTHER" id="PTHR39160:SF4">
    <property type="entry name" value="RESUSCITATION-PROMOTING FACTOR RPFB"/>
    <property type="match status" value="1"/>
</dbReference>
<evidence type="ECO:0000256" key="1">
    <source>
        <dbReference type="ARBA" id="ARBA00022729"/>
    </source>
</evidence>
<gene>
    <name evidence="3" type="ORF">J4P90_23355</name>
</gene>
<dbReference type="InterPro" id="IPR011098">
    <property type="entry name" value="G5_dom"/>
</dbReference>
<dbReference type="PROSITE" id="PS51109">
    <property type="entry name" value="G5"/>
    <property type="match status" value="1"/>
</dbReference>
<evidence type="ECO:0000313" key="3">
    <source>
        <dbReference type="EMBL" id="MBO1628097.1"/>
    </source>
</evidence>
<evidence type="ECO:0000259" key="2">
    <source>
        <dbReference type="PROSITE" id="PS51109"/>
    </source>
</evidence>
<dbReference type="InterPro" id="IPR051933">
    <property type="entry name" value="Resuscitation_pf_RpfB"/>
</dbReference>
<dbReference type="Gene3D" id="2.40.40.10">
    <property type="entry name" value="RlpA-like domain"/>
    <property type="match status" value="1"/>
</dbReference>
<name>A0ABS3P5K2_9BACI</name>
<protein>
    <submittedName>
        <fullName evidence="3">DUF348 domain-containing protein</fullName>
    </submittedName>
</protein>
<comment type="caution">
    <text evidence="3">The sequence shown here is derived from an EMBL/GenBank/DDBJ whole genome shotgun (WGS) entry which is preliminary data.</text>
</comment>
<feature type="domain" description="G5" evidence="2">
    <location>
        <begin position="209"/>
        <end position="289"/>
    </location>
</feature>
<dbReference type="CDD" id="cd14667">
    <property type="entry name" value="3D_containing_proteins"/>
    <property type="match status" value="1"/>
</dbReference>
<keyword evidence="1" id="KW-0732">Signal</keyword>
<dbReference type="Pfam" id="PF03990">
    <property type="entry name" value="DUF348"/>
    <property type="match status" value="3"/>
</dbReference>
<sequence length="409" mass="44935">MSLDKKGMLRGLRISKNVAIKVISALVISGSIGTATYAATIDKIVVEVDGKKKEVYTYASTVKDLLSDEEISVTKEDKVYPASSNKITDGMKVVIEKAKPFSIVIDGKEQKVYSTAKTVGELLKEKKIELGQYDKVYPAIHKALGSKQKVMIQRAFPVTLHVSDQSQQLWSTSTTVADFLKEHQVSLDELDRVEPALQENVKANMAIKVIRVEKVSDVVEEPIPFSEVKQEDASLSIGTEKMIQEGIAGEKKKTFEVIKENGKEISRNLQKEEIIQEAQNQKVAVGTKQEVMQEKVEGQKTETNEAKSEGEPLGREFYVEATAYSPNCGGCQGISAGGYNYKANPNMKLIAVDPSVIPLGTKVWVEGYGYAVAGDTGGAIKGHRIDLLMPTEAQVYSFGRKQVKIKVLQ</sequence>
<dbReference type="Pfam" id="PF06725">
    <property type="entry name" value="3D"/>
    <property type="match status" value="1"/>
</dbReference>
<dbReference type="PANTHER" id="PTHR39160">
    <property type="entry name" value="CELL WALL-BINDING PROTEIN YOCH"/>
    <property type="match status" value="1"/>
</dbReference>
<dbReference type="EMBL" id="JAGDQJ010000035">
    <property type="protein sequence ID" value="MBO1628097.1"/>
    <property type="molecule type" value="Genomic_DNA"/>
</dbReference>
<dbReference type="InterPro" id="IPR059180">
    <property type="entry name" value="3D_YorM"/>
</dbReference>